<sequence length="157" mass="17753">MMAKSKGKRLTMLDILEELERSDLGLDDSWDRSASTLWLKRHSTIGWEDGMDPLLDIEDVRPPAATPAMDASREYCAITPCSSKTKSELSKPSAPTPTQLVNEDCHKVFNGDSVQQRVRNHDGRWTTRCIPIPAPVRAYNSFLGTTRRKRRLQLQGQ</sequence>
<protein>
    <submittedName>
        <fullName evidence="1">Uncharacterized protein</fullName>
    </submittedName>
</protein>
<name>A0AAN8R1Y9_9TELE</name>
<evidence type="ECO:0000313" key="1">
    <source>
        <dbReference type="EMBL" id="KAK6321889.1"/>
    </source>
</evidence>
<keyword evidence="2" id="KW-1185">Reference proteome</keyword>
<gene>
    <name evidence="1" type="ORF">J4Q44_G00066810</name>
</gene>
<evidence type="ECO:0000313" key="2">
    <source>
        <dbReference type="Proteomes" id="UP001356427"/>
    </source>
</evidence>
<dbReference type="Proteomes" id="UP001356427">
    <property type="component" value="Unassembled WGS sequence"/>
</dbReference>
<proteinExistence type="predicted"/>
<comment type="caution">
    <text evidence="1">The sequence shown here is derived from an EMBL/GenBank/DDBJ whole genome shotgun (WGS) entry which is preliminary data.</text>
</comment>
<organism evidence="1 2">
    <name type="scientific">Coregonus suidteri</name>
    <dbReference type="NCBI Taxonomy" id="861788"/>
    <lineage>
        <taxon>Eukaryota</taxon>
        <taxon>Metazoa</taxon>
        <taxon>Chordata</taxon>
        <taxon>Craniata</taxon>
        <taxon>Vertebrata</taxon>
        <taxon>Euteleostomi</taxon>
        <taxon>Actinopterygii</taxon>
        <taxon>Neopterygii</taxon>
        <taxon>Teleostei</taxon>
        <taxon>Protacanthopterygii</taxon>
        <taxon>Salmoniformes</taxon>
        <taxon>Salmonidae</taxon>
        <taxon>Coregoninae</taxon>
        <taxon>Coregonus</taxon>
    </lineage>
</organism>
<dbReference type="AlphaFoldDB" id="A0AAN8R1Y9"/>
<accession>A0AAN8R1Y9</accession>
<dbReference type="EMBL" id="JAGTTL010000005">
    <property type="protein sequence ID" value="KAK6321889.1"/>
    <property type="molecule type" value="Genomic_DNA"/>
</dbReference>
<reference evidence="1 2" key="1">
    <citation type="submission" date="2021-04" db="EMBL/GenBank/DDBJ databases">
        <authorList>
            <person name="De Guttry C."/>
            <person name="Zahm M."/>
            <person name="Klopp C."/>
            <person name="Cabau C."/>
            <person name="Louis A."/>
            <person name="Berthelot C."/>
            <person name="Parey E."/>
            <person name="Roest Crollius H."/>
            <person name="Montfort J."/>
            <person name="Robinson-Rechavi M."/>
            <person name="Bucao C."/>
            <person name="Bouchez O."/>
            <person name="Gislard M."/>
            <person name="Lluch J."/>
            <person name="Milhes M."/>
            <person name="Lampietro C."/>
            <person name="Lopez Roques C."/>
            <person name="Donnadieu C."/>
            <person name="Braasch I."/>
            <person name="Desvignes T."/>
            <person name="Postlethwait J."/>
            <person name="Bobe J."/>
            <person name="Wedekind C."/>
            <person name="Guiguen Y."/>
        </authorList>
    </citation>
    <scope>NUCLEOTIDE SEQUENCE [LARGE SCALE GENOMIC DNA]</scope>
    <source>
        <strain evidence="1">Cs_M1</strain>
        <tissue evidence="1">Blood</tissue>
    </source>
</reference>